<keyword evidence="1" id="KW-0472">Membrane</keyword>
<dbReference type="Proteomes" id="UP000007013">
    <property type="component" value="Chromosome"/>
</dbReference>
<organism evidence="2 3">
    <name type="scientific">Opitutus terrae (strain DSM 11246 / JCM 15787 / PB90-1)</name>
    <dbReference type="NCBI Taxonomy" id="452637"/>
    <lineage>
        <taxon>Bacteria</taxon>
        <taxon>Pseudomonadati</taxon>
        <taxon>Verrucomicrobiota</taxon>
        <taxon>Opitutia</taxon>
        <taxon>Opitutales</taxon>
        <taxon>Opitutaceae</taxon>
        <taxon>Opitutus</taxon>
    </lineage>
</organism>
<dbReference type="RefSeq" id="WP_012376358.1">
    <property type="nucleotide sequence ID" value="NC_010571.1"/>
</dbReference>
<feature type="transmembrane region" description="Helical" evidence="1">
    <location>
        <begin position="115"/>
        <end position="136"/>
    </location>
</feature>
<name>B1ZW77_OPITP</name>
<evidence type="ECO:0000313" key="3">
    <source>
        <dbReference type="Proteomes" id="UP000007013"/>
    </source>
</evidence>
<dbReference type="HOGENOM" id="CLU_1319859_0_0_0"/>
<keyword evidence="1" id="KW-1133">Transmembrane helix</keyword>
<dbReference type="STRING" id="452637.Oter_3552"/>
<evidence type="ECO:0000313" key="2">
    <source>
        <dbReference type="EMBL" id="ACB76829.1"/>
    </source>
</evidence>
<gene>
    <name evidence="2" type="ordered locus">Oter_3552</name>
</gene>
<feature type="transmembrane region" description="Helical" evidence="1">
    <location>
        <begin position="172"/>
        <end position="196"/>
    </location>
</feature>
<dbReference type="AlphaFoldDB" id="B1ZW77"/>
<keyword evidence="1" id="KW-0812">Transmembrane</keyword>
<dbReference type="EMBL" id="CP001032">
    <property type="protein sequence ID" value="ACB76829.1"/>
    <property type="molecule type" value="Genomic_DNA"/>
</dbReference>
<accession>B1ZW77</accession>
<feature type="transmembrane region" description="Helical" evidence="1">
    <location>
        <begin position="48"/>
        <end position="73"/>
    </location>
</feature>
<dbReference type="OrthoDB" id="10013907at2"/>
<dbReference type="KEGG" id="ote:Oter_3552"/>
<feature type="transmembrane region" description="Helical" evidence="1">
    <location>
        <begin position="148"/>
        <end position="166"/>
    </location>
</feature>
<feature type="transmembrane region" description="Helical" evidence="1">
    <location>
        <begin position="85"/>
        <end position="103"/>
    </location>
</feature>
<reference evidence="2 3" key="1">
    <citation type="journal article" date="2011" name="J. Bacteriol.">
        <title>Genome sequence of the verrucomicrobium Opitutus terrae PB90-1, an abundant inhabitant of rice paddy soil ecosystems.</title>
        <authorList>
            <person name="van Passel M.W."/>
            <person name="Kant R."/>
            <person name="Palva A."/>
            <person name="Copeland A."/>
            <person name="Lucas S."/>
            <person name="Lapidus A."/>
            <person name="Glavina del Rio T."/>
            <person name="Pitluck S."/>
            <person name="Goltsman E."/>
            <person name="Clum A."/>
            <person name="Sun H."/>
            <person name="Schmutz J."/>
            <person name="Larimer F.W."/>
            <person name="Land M.L."/>
            <person name="Hauser L."/>
            <person name="Kyrpides N."/>
            <person name="Mikhailova N."/>
            <person name="Richardson P.P."/>
            <person name="Janssen P.H."/>
            <person name="de Vos W.M."/>
            <person name="Smidt H."/>
        </authorList>
    </citation>
    <scope>NUCLEOTIDE SEQUENCE [LARGE SCALE GENOMIC DNA]</scope>
    <source>
        <strain evidence="3">DSM 11246 / JCM 15787 / PB90-1</strain>
    </source>
</reference>
<keyword evidence="3" id="KW-1185">Reference proteome</keyword>
<evidence type="ECO:0000256" key="1">
    <source>
        <dbReference type="SAM" id="Phobius"/>
    </source>
</evidence>
<proteinExistence type="predicted"/>
<protein>
    <submittedName>
        <fullName evidence="2">Uncharacterized protein</fullName>
    </submittedName>
</protein>
<sequence length="208" mass="22276">MTLHWVPLVPALLLLLFPADRLLSARVELRSFDCFNSLDNSPRHRPWWWVPALWVDPFRGFAGTWLLIAALGLDVGFWSLLPKDGYGVLLAILGLSIFSQTITRRGGRGVLLAPIGFVAGLVAALTPWSLALPALAGAVLGLFGFRRFGAFFTCGALALPLLGMAFGTEPFWMVPAASALALPALAAAVSGSTLELPTRNDSGPRLAR</sequence>